<dbReference type="EMBL" id="BAAALS010000102">
    <property type="protein sequence ID" value="GAA1780529.1"/>
    <property type="molecule type" value="Genomic_DNA"/>
</dbReference>
<dbReference type="Pfam" id="PF01381">
    <property type="entry name" value="HTH_3"/>
    <property type="match status" value="1"/>
</dbReference>
<dbReference type="InterPro" id="IPR010982">
    <property type="entry name" value="Lambda_DNA-bd_dom_sf"/>
</dbReference>
<evidence type="ECO:0000313" key="2">
    <source>
        <dbReference type="EMBL" id="GAA1780529.1"/>
    </source>
</evidence>
<dbReference type="PROSITE" id="PS50943">
    <property type="entry name" value="HTH_CROC1"/>
    <property type="match status" value="1"/>
</dbReference>
<comment type="caution">
    <text evidence="2">The sequence shown here is derived from an EMBL/GenBank/DDBJ whole genome shotgun (WGS) entry which is preliminary data.</text>
</comment>
<keyword evidence="3" id="KW-1185">Reference proteome</keyword>
<dbReference type="CDD" id="cd00093">
    <property type="entry name" value="HTH_XRE"/>
    <property type="match status" value="1"/>
</dbReference>
<proteinExistence type="predicted"/>
<dbReference type="SMART" id="SM00530">
    <property type="entry name" value="HTH_XRE"/>
    <property type="match status" value="1"/>
</dbReference>
<name>A0ABP4XI59_9ACTN</name>
<evidence type="ECO:0000313" key="3">
    <source>
        <dbReference type="Proteomes" id="UP001500655"/>
    </source>
</evidence>
<dbReference type="Proteomes" id="UP001500655">
    <property type="component" value="Unassembled WGS sequence"/>
</dbReference>
<accession>A0ABP4XI59</accession>
<dbReference type="InterPro" id="IPR001387">
    <property type="entry name" value="Cro/C1-type_HTH"/>
</dbReference>
<evidence type="ECO:0000259" key="1">
    <source>
        <dbReference type="PROSITE" id="PS50943"/>
    </source>
</evidence>
<protein>
    <recommendedName>
        <fullName evidence="1">HTH cro/C1-type domain-containing protein</fullName>
    </recommendedName>
</protein>
<dbReference type="Gene3D" id="1.10.260.40">
    <property type="entry name" value="lambda repressor-like DNA-binding domains"/>
    <property type="match status" value="1"/>
</dbReference>
<organism evidence="2 3">
    <name type="scientific">Luedemannella helvata</name>
    <dbReference type="NCBI Taxonomy" id="349315"/>
    <lineage>
        <taxon>Bacteria</taxon>
        <taxon>Bacillati</taxon>
        <taxon>Actinomycetota</taxon>
        <taxon>Actinomycetes</taxon>
        <taxon>Micromonosporales</taxon>
        <taxon>Micromonosporaceae</taxon>
        <taxon>Luedemannella</taxon>
    </lineage>
</organism>
<dbReference type="SUPFAM" id="SSF47413">
    <property type="entry name" value="lambda repressor-like DNA-binding domains"/>
    <property type="match status" value="1"/>
</dbReference>
<feature type="domain" description="HTH cro/C1-type" evidence="1">
    <location>
        <begin position="9"/>
        <end position="63"/>
    </location>
</feature>
<gene>
    <name evidence="2" type="ORF">GCM10009681_57650</name>
</gene>
<dbReference type="RefSeq" id="WP_159040020.1">
    <property type="nucleotide sequence ID" value="NZ_BAAALS010000102.1"/>
</dbReference>
<reference evidence="3" key="1">
    <citation type="journal article" date="2019" name="Int. J. Syst. Evol. Microbiol.">
        <title>The Global Catalogue of Microorganisms (GCM) 10K type strain sequencing project: providing services to taxonomists for standard genome sequencing and annotation.</title>
        <authorList>
            <consortium name="The Broad Institute Genomics Platform"/>
            <consortium name="The Broad Institute Genome Sequencing Center for Infectious Disease"/>
            <person name="Wu L."/>
            <person name="Ma J."/>
        </authorList>
    </citation>
    <scope>NUCLEOTIDE SEQUENCE [LARGE SCALE GENOMIC DNA]</scope>
    <source>
        <strain evidence="3">JCM 13249</strain>
    </source>
</reference>
<sequence length="69" mass="7677">MRPNGPAQRAIRKAQNKSLRLLERITGLDRGYLSRIETGQIRHVADTSVQKIADALGVPTEAITHKEKT</sequence>